<proteinExistence type="predicted"/>
<organism evidence="1 2">
    <name type="scientific">Anaerovibrio slackiae</name>
    <dbReference type="NCBI Taxonomy" id="2652309"/>
    <lineage>
        <taxon>Bacteria</taxon>
        <taxon>Bacillati</taxon>
        <taxon>Bacillota</taxon>
        <taxon>Negativicutes</taxon>
        <taxon>Selenomonadales</taxon>
        <taxon>Selenomonadaceae</taxon>
        <taxon>Anaerovibrio</taxon>
    </lineage>
</organism>
<reference evidence="1 2" key="1">
    <citation type="submission" date="2019-08" db="EMBL/GenBank/DDBJ databases">
        <title>In-depth cultivation of the pig gut microbiome towards novel bacterial diversity and tailored functional studies.</title>
        <authorList>
            <person name="Wylensek D."/>
            <person name="Hitch T.C.A."/>
            <person name="Clavel T."/>
        </authorList>
    </citation>
    <scope>NUCLEOTIDE SEQUENCE [LARGE SCALE GENOMIC DNA]</scope>
    <source>
        <strain evidence="1 2">WCA-693-APC-5D-A</strain>
    </source>
</reference>
<dbReference type="GeneID" id="96778155"/>
<dbReference type="Proteomes" id="UP000433181">
    <property type="component" value="Unassembled WGS sequence"/>
</dbReference>
<gene>
    <name evidence="1" type="ORF">FYJ84_04445</name>
</gene>
<accession>A0A6I2U9U5</accession>
<dbReference type="EMBL" id="VUNR01000005">
    <property type="protein sequence ID" value="MSU08238.1"/>
    <property type="molecule type" value="Genomic_DNA"/>
</dbReference>
<name>A0A6I2U9U5_9FIRM</name>
<dbReference type="RefSeq" id="WP_154406398.1">
    <property type="nucleotide sequence ID" value="NZ_VUNR01000005.1"/>
</dbReference>
<sequence length="81" mass="9564">MTNRGKKVKEWAGTMVKNGFSIHVSTLAPYLYRVYKDEIVNGEQVRYNYGFHFWLPNGVHHEADCLPDALREIKMYRSEEK</sequence>
<protein>
    <submittedName>
        <fullName evidence="1">Uncharacterized protein</fullName>
    </submittedName>
</protein>
<evidence type="ECO:0000313" key="1">
    <source>
        <dbReference type="EMBL" id="MSU08238.1"/>
    </source>
</evidence>
<evidence type="ECO:0000313" key="2">
    <source>
        <dbReference type="Proteomes" id="UP000433181"/>
    </source>
</evidence>
<dbReference type="AlphaFoldDB" id="A0A6I2U9U5"/>
<keyword evidence="2" id="KW-1185">Reference proteome</keyword>
<comment type="caution">
    <text evidence="1">The sequence shown here is derived from an EMBL/GenBank/DDBJ whole genome shotgun (WGS) entry which is preliminary data.</text>
</comment>